<accession>A0ABD5TVT9</accession>
<sequence length="164" mass="17272">MVRDRNWSTRDATFGRRTVIAGTASAATASLAGCFGALGSGDGTATEAEPTTVRVELSNYEIALSRSTVPAGPVRFEIRNAADQVHQFLLAATDRAPDSLPKDAVGRVDTGELDVAVNANGVTPGEGTRLERELEAGPYVAACTLPGHYERGMHAGFTVEPRSR</sequence>
<dbReference type="PROSITE" id="PS51257">
    <property type="entry name" value="PROKAR_LIPOPROTEIN"/>
    <property type="match status" value="1"/>
</dbReference>
<dbReference type="Gene3D" id="2.60.40.420">
    <property type="entry name" value="Cupredoxins - blue copper proteins"/>
    <property type="match status" value="1"/>
</dbReference>
<name>A0ABD5TVT9_9EURY</name>
<dbReference type="SUPFAM" id="SSF49503">
    <property type="entry name" value="Cupredoxins"/>
    <property type="match status" value="1"/>
</dbReference>
<evidence type="ECO:0008006" key="3">
    <source>
        <dbReference type="Google" id="ProtNLM"/>
    </source>
</evidence>
<comment type="caution">
    <text evidence="1">The sequence shown here is derived from an EMBL/GenBank/DDBJ whole genome shotgun (WGS) entry which is preliminary data.</text>
</comment>
<dbReference type="Proteomes" id="UP001596408">
    <property type="component" value="Unassembled WGS sequence"/>
</dbReference>
<keyword evidence="2" id="KW-1185">Reference proteome</keyword>
<dbReference type="EMBL" id="JBHSXH010000009">
    <property type="protein sequence ID" value="MFC6824604.1"/>
    <property type="molecule type" value="Genomic_DNA"/>
</dbReference>
<protein>
    <recommendedName>
        <fullName evidence="3">Blue (type 1) copper domain-containing protein</fullName>
    </recommendedName>
</protein>
<reference evidence="1 2" key="1">
    <citation type="journal article" date="2019" name="Int. J. Syst. Evol. Microbiol.">
        <title>The Global Catalogue of Microorganisms (GCM) 10K type strain sequencing project: providing services to taxonomists for standard genome sequencing and annotation.</title>
        <authorList>
            <consortium name="The Broad Institute Genomics Platform"/>
            <consortium name="The Broad Institute Genome Sequencing Center for Infectious Disease"/>
            <person name="Wu L."/>
            <person name="Ma J."/>
        </authorList>
    </citation>
    <scope>NUCLEOTIDE SEQUENCE [LARGE SCALE GENOMIC DNA]</scope>
    <source>
        <strain evidence="1 2">YIM 94188</strain>
    </source>
</reference>
<gene>
    <name evidence="1" type="ORF">ACFQEV_06285</name>
</gene>
<proteinExistence type="predicted"/>
<dbReference type="AlphaFoldDB" id="A0ABD5TVT9"/>
<organism evidence="1 2">
    <name type="scientific">Halopelagius fulvigenes</name>
    <dbReference type="NCBI Taxonomy" id="1198324"/>
    <lineage>
        <taxon>Archaea</taxon>
        <taxon>Methanobacteriati</taxon>
        <taxon>Methanobacteriota</taxon>
        <taxon>Stenosarchaea group</taxon>
        <taxon>Halobacteria</taxon>
        <taxon>Halobacteriales</taxon>
        <taxon>Haloferacaceae</taxon>
    </lineage>
</organism>
<dbReference type="RefSeq" id="WP_379693748.1">
    <property type="nucleotide sequence ID" value="NZ_JBHSXH010000009.1"/>
</dbReference>
<evidence type="ECO:0000313" key="2">
    <source>
        <dbReference type="Proteomes" id="UP001596408"/>
    </source>
</evidence>
<evidence type="ECO:0000313" key="1">
    <source>
        <dbReference type="EMBL" id="MFC6824604.1"/>
    </source>
</evidence>
<dbReference type="InterPro" id="IPR008972">
    <property type="entry name" value="Cupredoxin"/>
</dbReference>